<protein>
    <submittedName>
        <fullName evidence="1">Uncharacterized protein</fullName>
    </submittedName>
</protein>
<proteinExistence type="predicted"/>
<dbReference type="Proteomes" id="UP000008387">
    <property type="component" value="Chromosome"/>
</dbReference>
<dbReference type="KEGG" id="hbi:HBZC1_00830"/>
<organism evidence="1 2">
    <name type="scientific">Helicobacter bizzozeronii (strain CIII-1)</name>
    <dbReference type="NCBI Taxonomy" id="1002804"/>
    <lineage>
        <taxon>Bacteria</taxon>
        <taxon>Pseudomonadati</taxon>
        <taxon>Campylobacterota</taxon>
        <taxon>Epsilonproteobacteria</taxon>
        <taxon>Campylobacterales</taxon>
        <taxon>Helicobacteraceae</taxon>
        <taxon>Helicobacter</taxon>
    </lineage>
</organism>
<dbReference type="STRING" id="1002804.HBZC1_00830"/>
<reference evidence="1 2" key="1">
    <citation type="journal article" date="2011" name="J. Bacteriol.">
        <title>Genome sequence of Helicobacter bizzozeronii strain CIII-1, an isolate from human gastric mucosa.</title>
        <authorList>
            <person name="Schott T."/>
            <person name="Rossi M."/>
            <person name="Hanninen M.L."/>
        </authorList>
    </citation>
    <scope>NUCLEOTIDE SEQUENCE [LARGE SCALE GENOMIC DNA]</scope>
    <source>
        <strain evidence="1 2">CIII-1</strain>
    </source>
</reference>
<dbReference type="AlphaFoldDB" id="F8KQR5"/>
<dbReference type="RefSeq" id="WP_013889588.1">
    <property type="nucleotide sequence ID" value="NC_015674.1"/>
</dbReference>
<dbReference type="HOGENOM" id="CLU_056153_0_0_7"/>
<dbReference type="EMBL" id="FR871757">
    <property type="protein sequence ID" value="CCB79069.1"/>
    <property type="molecule type" value="Genomic_DNA"/>
</dbReference>
<accession>F8KQR5</accession>
<gene>
    <name evidence="1" type="ordered locus">HBZC1_00830</name>
</gene>
<keyword evidence="2" id="KW-1185">Reference proteome</keyword>
<evidence type="ECO:0000313" key="2">
    <source>
        <dbReference type="Proteomes" id="UP000008387"/>
    </source>
</evidence>
<sequence>MHFLVLALLLGTLGATTPPALLDIAQKLESTMATAEANAPQEDIARNDDVINSLPVVKKLGEDFLNQVPLLQEFKPRNKQEAHFVSELKNFEMLHLVALIRGYTTYKTPPLSQVINDYLKVLDFIYAPLIEAHRQGLDLNAYAQALRILPSDPKGWEKMVQYFIDNQQISPKPVLPVQAFFKDFKIVELAYRLIGGGQALLGESQEWYYADIYAAKKLGIGEDGVTDVIVDAKDYQKRYALYYAQYGVRLAEFLYESYYYTFDDPLSSPQLDVATLQKHPQLCFKPAYLRQKFKQACLDIFAKRTYAPQALENYLKIIPLVSVNNTPCLARNPQGKIQKFQSNNPFCVALQSAL</sequence>
<name>F8KQR5_HELBC</name>
<evidence type="ECO:0000313" key="1">
    <source>
        <dbReference type="EMBL" id="CCB79069.1"/>
    </source>
</evidence>